<dbReference type="GO" id="GO:0005789">
    <property type="term" value="C:endoplasmic reticulum membrane"/>
    <property type="evidence" value="ECO:0007669"/>
    <property type="project" value="UniProtKB-SubCell"/>
</dbReference>
<dbReference type="AlphaFoldDB" id="B3M5Z6"/>
<dbReference type="GO" id="GO:0016705">
    <property type="term" value="F:oxidoreductase activity, acting on paired donors, with incorporation or reduction of molecular oxygen"/>
    <property type="evidence" value="ECO:0007669"/>
    <property type="project" value="InterPro"/>
</dbReference>
<dbReference type="Pfam" id="PF00067">
    <property type="entry name" value="p450"/>
    <property type="match status" value="1"/>
</dbReference>
<dbReference type="GO" id="GO:0005506">
    <property type="term" value="F:iron ion binding"/>
    <property type="evidence" value="ECO:0007669"/>
    <property type="project" value="InterPro"/>
</dbReference>
<evidence type="ECO:0000313" key="18">
    <source>
        <dbReference type="Proteomes" id="UP000007801"/>
    </source>
</evidence>
<feature type="signal peptide" evidence="16">
    <location>
        <begin position="1"/>
        <end position="15"/>
    </location>
</feature>
<evidence type="ECO:0000256" key="15">
    <source>
        <dbReference type="RuleBase" id="RU000461"/>
    </source>
</evidence>
<evidence type="ECO:0000256" key="9">
    <source>
        <dbReference type="ARBA" id="ARBA00022848"/>
    </source>
</evidence>
<dbReference type="PANTHER" id="PTHR24291:SF189">
    <property type="entry name" value="CYTOCHROME P450 4C3-RELATED"/>
    <property type="match status" value="1"/>
</dbReference>
<evidence type="ECO:0000256" key="13">
    <source>
        <dbReference type="ARBA" id="ARBA00023136"/>
    </source>
</evidence>
<keyword evidence="13" id="KW-0472">Membrane</keyword>
<dbReference type="OrthoDB" id="1470350at2759"/>
<dbReference type="STRING" id="7217.B3M5Z6"/>
<evidence type="ECO:0000256" key="14">
    <source>
        <dbReference type="PIRSR" id="PIRSR602403-1"/>
    </source>
</evidence>
<feature type="chain" id="PRO_5012994331" evidence="16">
    <location>
        <begin position="16"/>
        <end position="484"/>
    </location>
</feature>
<keyword evidence="6 14" id="KW-0349">Heme</keyword>
<evidence type="ECO:0000256" key="5">
    <source>
        <dbReference type="ARBA" id="ARBA00010617"/>
    </source>
</evidence>
<evidence type="ECO:0000256" key="6">
    <source>
        <dbReference type="ARBA" id="ARBA00022617"/>
    </source>
</evidence>
<dbReference type="InParanoid" id="B3M5Z6"/>
<dbReference type="PANTHER" id="PTHR24291">
    <property type="entry name" value="CYTOCHROME P450 FAMILY 4"/>
    <property type="match status" value="1"/>
</dbReference>
<dbReference type="Gene3D" id="1.10.630.10">
    <property type="entry name" value="Cytochrome P450"/>
    <property type="match status" value="1"/>
</dbReference>
<dbReference type="SMR" id="B3M5Z6"/>
<name>B3M5Z6_DROAN</name>
<protein>
    <submittedName>
        <fullName evidence="17">Uncharacterized protein</fullName>
    </submittedName>
</protein>
<keyword evidence="18" id="KW-1185">Reference proteome</keyword>
<keyword evidence="8" id="KW-0256">Endoplasmic reticulum</keyword>
<dbReference type="FunCoup" id="B3M5Z6">
    <property type="interactions" value="2"/>
</dbReference>
<evidence type="ECO:0000313" key="17">
    <source>
        <dbReference type="EMBL" id="EDV40712.2"/>
    </source>
</evidence>
<reference evidence="17 18" key="1">
    <citation type="journal article" date="2007" name="Nature">
        <title>Evolution of genes and genomes on the Drosophila phylogeny.</title>
        <authorList>
            <consortium name="Drosophila 12 Genomes Consortium"/>
            <person name="Clark A.G."/>
            <person name="Eisen M.B."/>
            <person name="Smith D.R."/>
            <person name="Bergman C.M."/>
            <person name="Oliver B."/>
            <person name="Markow T.A."/>
            <person name="Kaufman T.C."/>
            <person name="Kellis M."/>
            <person name="Gelbart W."/>
            <person name="Iyer V.N."/>
            <person name="Pollard D.A."/>
            <person name="Sackton T.B."/>
            <person name="Larracuente A.M."/>
            <person name="Singh N.D."/>
            <person name="Abad J.P."/>
            <person name="Abt D.N."/>
            <person name="Adryan B."/>
            <person name="Aguade M."/>
            <person name="Akashi H."/>
            <person name="Anderson W.W."/>
            <person name="Aquadro C.F."/>
            <person name="Ardell D.H."/>
            <person name="Arguello R."/>
            <person name="Artieri C.G."/>
            <person name="Barbash D.A."/>
            <person name="Barker D."/>
            <person name="Barsanti P."/>
            <person name="Batterham P."/>
            <person name="Batzoglou S."/>
            <person name="Begun D."/>
            <person name="Bhutkar A."/>
            <person name="Blanco E."/>
            <person name="Bosak S.A."/>
            <person name="Bradley R.K."/>
            <person name="Brand A.D."/>
            <person name="Brent M.R."/>
            <person name="Brooks A.N."/>
            <person name="Brown R.H."/>
            <person name="Butlin R.K."/>
            <person name="Caggese C."/>
            <person name="Calvi B.R."/>
            <person name="Bernardo de Carvalho A."/>
            <person name="Caspi A."/>
            <person name="Castrezana S."/>
            <person name="Celniker S.E."/>
            <person name="Chang J.L."/>
            <person name="Chapple C."/>
            <person name="Chatterji S."/>
            <person name="Chinwalla A."/>
            <person name="Civetta A."/>
            <person name="Clifton S.W."/>
            <person name="Comeron J.M."/>
            <person name="Costello J.C."/>
            <person name="Coyne J.A."/>
            <person name="Daub J."/>
            <person name="David R.G."/>
            <person name="Delcher A.L."/>
            <person name="Delehaunty K."/>
            <person name="Do C.B."/>
            <person name="Ebling H."/>
            <person name="Edwards K."/>
            <person name="Eickbush T."/>
            <person name="Evans J.D."/>
            <person name="Filipski A."/>
            <person name="Findeiss S."/>
            <person name="Freyhult E."/>
            <person name="Fulton L."/>
            <person name="Fulton R."/>
            <person name="Garcia A.C."/>
            <person name="Gardiner A."/>
            <person name="Garfield D.A."/>
            <person name="Garvin B.E."/>
            <person name="Gibson G."/>
            <person name="Gilbert D."/>
            <person name="Gnerre S."/>
            <person name="Godfrey J."/>
            <person name="Good R."/>
            <person name="Gotea V."/>
            <person name="Gravely B."/>
            <person name="Greenberg A.J."/>
            <person name="Griffiths-Jones S."/>
            <person name="Gross S."/>
            <person name="Guigo R."/>
            <person name="Gustafson E.A."/>
            <person name="Haerty W."/>
            <person name="Hahn M.W."/>
            <person name="Halligan D.L."/>
            <person name="Halpern A.L."/>
            <person name="Halter G.M."/>
            <person name="Han M.V."/>
            <person name="Heger A."/>
            <person name="Hillier L."/>
            <person name="Hinrichs A.S."/>
            <person name="Holmes I."/>
            <person name="Hoskins R.A."/>
            <person name="Hubisz M.J."/>
            <person name="Hultmark D."/>
            <person name="Huntley M.A."/>
            <person name="Jaffe D.B."/>
            <person name="Jagadeeshan S."/>
            <person name="Jeck W.R."/>
            <person name="Johnson J."/>
            <person name="Jones C.D."/>
            <person name="Jordan W.C."/>
            <person name="Karpen G.H."/>
            <person name="Kataoka E."/>
            <person name="Keightley P.D."/>
            <person name="Kheradpour P."/>
            <person name="Kirkness E.F."/>
            <person name="Koerich L.B."/>
            <person name="Kristiansen K."/>
            <person name="Kudrna D."/>
            <person name="Kulathinal R.J."/>
            <person name="Kumar S."/>
            <person name="Kwok R."/>
            <person name="Lander E."/>
            <person name="Langley C.H."/>
            <person name="Lapoint R."/>
            <person name="Lazzaro B.P."/>
            <person name="Lee S.J."/>
            <person name="Levesque L."/>
            <person name="Li R."/>
            <person name="Lin C.F."/>
            <person name="Lin M.F."/>
            <person name="Lindblad-Toh K."/>
            <person name="Llopart A."/>
            <person name="Long M."/>
            <person name="Low L."/>
            <person name="Lozovsky E."/>
            <person name="Lu J."/>
            <person name="Luo M."/>
            <person name="Machado C.A."/>
            <person name="Makalowski W."/>
            <person name="Marzo M."/>
            <person name="Matsuda M."/>
            <person name="Matzkin L."/>
            <person name="McAllister B."/>
            <person name="McBride C.S."/>
            <person name="McKernan B."/>
            <person name="McKernan K."/>
            <person name="Mendez-Lago M."/>
            <person name="Minx P."/>
            <person name="Mollenhauer M.U."/>
            <person name="Montooth K."/>
            <person name="Mount S.M."/>
            <person name="Mu X."/>
            <person name="Myers E."/>
            <person name="Negre B."/>
            <person name="Newfeld S."/>
            <person name="Nielsen R."/>
            <person name="Noor M.A."/>
            <person name="O'Grady P."/>
            <person name="Pachter L."/>
            <person name="Papaceit M."/>
            <person name="Parisi M.J."/>
            <person name="Parisi M."/>
            <person name="Parts L."/>
            <person name="Pedersen J.S."/>
            <person name="Pesole G."/>
            <person name="Phillippy A.M."/>
            <person name="Ponting C.P."/>
            <person name="Pop M."/>
            <person name="Porcelli D."/>
            <person name="Powell J.R."/>
            <person name="Prohaska S."/>
            <person name="Pruitt K."/>
            <person name="Puig M."/>
            <person name="Quesneville H."/>
            <person name="Ram K.R."/>
            <person name="Rand D."/>
            <person name="Rasmussen M.D."/>
            <person name="Reed L.K."/>
            <person name="Reenan R."/>
            <person name="Reily A."/>
            <person name="Remington K.A."/>
            <person name="Rieger T.T."/>
            <person name="Ritchie M.G."/>
            <person name="Robin C."/>
            <person name="Rogers Y.H."/>
            <person name="Rohde C."/>
            <person name="Rozas J."/>
            <person name="Rubenfield M.J."/>
            <person name="Ruiz A."/>
            <person name="Russo S."/>
            <person name="Salzberg S.L."/>
            <person name="Sanchez-Gracia A."/>
            <person name="Saranga D.J."/>
            <person name="Sato H."/>
            <person name="Schaeffer S.W."/>
            <person name="Schatz M.C."/>
            <person name="Schlenke T."/>
            <person name="Schwartz R."/>
            <person name="Segarra C."/>
            <person name="Singh R.S."/>
            <person name="Sirot L."/>
            <person name="Sirota M."/>
            <person name="Sisneros N.B."/>
            <person name="Smith C.D."/>
            <person name="Smith T.F."/>
            <person name="Spieth J."/>
            <person name="Stage D.E."/>
            <person name="Stark A."/>
            <person name="Stephan W."/>
            <person name="Strausberg R.L."/>
            <person name="Strempel S."/>
            <person name="Sturgill D."/>
            <person name="Sutton G."/>
            <person name="Sutton G.G."/>
            <person name="Tao W."/>
            <person name="Teichmann S."/>
            <person name="Tobari Y.N."/>
            <person name="Tomimura Y."/>
            <person name="Tsolas J.M."/>
            <person name="Valente V.L."/>
            <person name="Venter E."/>
            <person name="Venter J.C."/>
            <person name="Vicario S."/>
            <person name="Vieira F.G."/>
            <person name="Vilella A.J."/>
            <person name="Villasante A."/>
            <person name="Walenz B."/>
            <person name="Wang J."/>
            <person name="Wasserman M."/>
            <person name="Watts T."/>
            <person name="Wilson D."/>
            <person name="Wilson R.K."/>
            <person name="Wing R.A."/>
            <person name="Wolfner M.F."/>
            <person name="Wong A."/>
            <person name="Wong G.K."/>
            <person name="Wu C.I."/>
            <person name="Wu G."/>
            <person name="Yamamoto D."/>
            <person name="Yang H.P."/>
            <person name="Yang S.P."/>
            <person name="Yorke J.A."/>
            <person name="Yoshida K."/>
            <person name="Zdobnov E."/>
            <person name="Zhang P."/>
            <person name="Zhang Y."/>
            <person name="Zimin A.V."/>
            <person name="Baldwin J."/>
            <person name="Abdouelleil A."/>
            <person name="Abdulkadir J."/>
            <person name="Abebe A."/>
            <person name="Abera B."/>
            <person name="Abreu J."/>
            <person name="Acer S.C."/>
            <person name="Aftuck L."/>
            <person name="Alexander A."/>
            <person name="An P."/>
            <person name="Anderson E."/>
            <person name="Anderson S."/>
            <person name="Arachi H."/>
            <person name="Azer M."/>
            <person name="Bachantsang P."/>
            <person name="Barry A."/>
            <person name="Bayul T."/>
            <person name="Berlin A."/>
            <person name="Bessette D."/>
            <person name="Bloom T."/>
            <person name="Blye J."/>
            <person name="Boguslavskiy L."/>
            <person name="Bonnet C."/>
            <person name="Boukhgalter B."/>
            <person name="Bourzgui I."/>
            <person name="Brown A."/>
            <person name="Cahill P."/>
            <person name="Channer S."/>
            <person name="Cheshatsang Y."/>
            <person name="Chuda L."/>
            <person name="Citroen M."/>
            <person name="Collymore A."/>
            <person name="Cooke P."/>
            <person name="Costello M."/>
            <person name="D'Aco K."/>
            <person name="Daza R."/>
            <person name="De Haan G."/>
            <person name="DeGray S."/>
            <person name="DeMaso C."/>
            <person name="Dhargay N."/>
            <person name="Dooley K."/>
            <person name="Dooley E."/>
            <person name="Doricent M."/>
            <person name="Dorje P."/>
            <person name="Dorjee K."/>
            <person name="Dupes A."/>
            <person name="Elong R."/>
            <person name="Falk J."/>
            <person name="Farina A."/>
            <person name="Faro S."/>
            <person name="Ferguson D."/>
            <person name="Fisher S."/>
            <person name="Foley C.D."/>
            <person name="Franke A."/>
            <person name="Friedrich D."/>
            <person name="Gadbois L."/>
            <person name="Gearin G."/>
            <person name="Gearin C.R."/>
            <person name="Giannoukos G."/>
            <person name="Goode T."/>
            <person name="Graham J."/>
            <person name="Grandbois E."/>
            <person name="Grewal S."/>
            <person name="Gyaltsen K."/>
            <person name="Hafez N."/>
            <person name="Hagos B."/>
            <person name="Hall J."/>
            <person name="Henson C."/>
            <person name="Hollinger A."/>
            <person name="Honan T."/>
            <person name="Huard M.D."/>
            <person name="Hughes L."/>
            <person name="Hurhula B."/>
            <person name="Husby M.E."/>
            <person name="Kamat A."/>
            <person name="Kanga B."/>
            <person name="Kashin S."/>
            <person name="Khazanovich D."/>
            <person name="Kisner P."/>
            <person name="Lance K."/>
            <person name="Lara M."/>
            <person name="Lee W."/>
            <person name="Lennon N."/>
            <person name="Letendre F."/>
            <person name="LeVine R."/>
            <person name="Lipovsky A."/>
            <person name="Liu X."/>
            <person name="Liu J."/>
            <person name="Liu S."/>
            <person name="Lokyitsang T."/>
            <person name="Lokyitsang Y."/>
            <person name="Lubonja R."/>
            <person name="Lui A."/>
            <person name="MacDonald P."/>
            <person name="Magnisalis V."/>
            <person name="Maru K."/>
            <person name="Matthews C."/>
            <person name="McCusker W."/>
            <person name="McDonough S."/>
            <person name="Mehta T."/>
            <person name="Meldrim J."/>
            <person name="Meneus L."/>
            <person name="Mihai O."/>
            <person name="Mihalev A."/>
            <person name="Mihova T."/>
            <person name="Mittelman R."/>
            <person name="Mlenga V."/>
            <person name="Montmayeur A."/>
            <person name="Mulrain L."/>
            <person name="Navidi A."/>
            <person name="Naylor J."/>
            <person name="Negash T."/>
            <person name="Nguyen T."/>
            <person name="Nguyen N."/>
            <person name="Nicol R."/>
            <person name="Norbu C."/>
            <person name="Norbu N."/>
            <person name="Novod N."/>
            <person name="O'Neill B."/>
            <person name="Osman S."/>
            <person name="Markiewicz E."/>
            <person name="Oyono O.L."/>
            <person name="Patti C."/>
            <person name="Phunkhang P."/>
            <person name="Pierre F."/>
            <person name="Priest M."/>
            <person name="Raghuraman S."/>
            <person name="Rege F."/>
            <person name="Reyes R."/>
            <person name="Rise C."/>
            <person name="Rogov P."/>
            <person name="Ross K."/>
            <person name="Ryan E."/>
            <person name="Settipalli S."/>
            <person name="Shea T."/>
            <person name="Sherpa N."/>
            <person name="Shi L."/>
            <person name="Shih D."/>
            <person name="Sparrow T."/>
            <person name="Spaulding J."/>
            <person name="Stalker J."/>
            <person name="Stange-Thomann N."/>
            <person name="Stavropoulos S."/>
            <person name="Stone C."/>
            <person name="Strader C."/>
            <person name="Tesfaye S."/>
            <person name="Thomson T."/>
            <person name="Thoulutsang Y."/>
            <person name="Thoulutsang D."/>
            <person name="Topham K."/>
            <person name="Topping I."/>
            <person name="Tsamla T."/>
            <person name="Vassiliev H."/>
            <person name="Vo A."/>
            <person name="Wangchuk T."/>
            <person name="Wangdi T."/>
            <person name="Weiand M."/>
            <person name="Wilkinson J."/>
            <person name="Wilson A."/>
            <person name="Yadav S."/>
            <person name="Young G."/>
            <person name="Yu Q."/>
            <person name="Zembek L."/>
            <person name="Zhong D."/>
            <person name="Zimmer A."/>
            <person name="Zwirko Z."/>
            <person name="Jaffe D.B."/>
            <person name="Alvarez P."/>
            <person name="Brockman W."/>
            <person name="Butler J."/>
            <person name="Chin C."/>
            <person name="Gnerre S."/>
            <person name="Grabherr M."/>
            <person name="Kleber M."/>
            <person name="Mauceli E."/>
            <person name="MacCallum I."/>
        </authorList>
    </citation>
    <scope>NUCLEOTIDE SEQUENCE [LARGE SCALE GENOMIC DNA]</scope>
    <source>
        <strain evidence="18">Tucson 14024-0371.13</strain>
    </source>
</reference>
<dbReference type="HOGENOM" id="CLU_001570_4_1_1"/>
<dbReference type="GeneID" id="6493517"/>
<dbReference type="EMBL" id="CH902618">
    <property type="protein sequence ID" value="EDV40712.2"/>
    <property type="molecule type" value="Genomic_DNA"/>
</dbReference>
<sequence length="484" mass="56526">MILTTTFLCFCLASAFNYFRTRRQRLLIKNLKGPITWPLMGSIQKLLFLNPKNFFKQSKDYLTKFGLFSRCWIFHRLFIPVADLELTRQLLENETSLETGCELMKDWLKDGILMCQQDKWQHRHGLISRLFINENMERLTDLCRQEAEALLPKLSERADEEVFDIREIISPSILNLIVRVTCGVSPSDNYAKALNDLTELYRKRFLSLQSANRFNYWLSCPFMRRRQNKLIKILNQEHKDLISRHRQEQLKKVNGLEGNPSEPLPQIWHESLLRILLESQDPQLTDEEICAELNTCNYFGYMLCSAALCFALVSIARNPTVQQGSQEELQKCKIDHKKWQLEKLSYLEAVLQETLRLYPPQVILQRQLKEDFPYTHSVVGDAVLPHGAEIYVNLHEMQRIENRYPTPNNFQPDRFLNNSTELLSFGMGPRSCPAKKFTFNLLKAFLAPLVTNFELLPYGNELRLSLRLVLGSSNGFQLALKERK</sequence>
<evidence type="ECO:0000256" key="4">
    <source>
        <dbReference type="ARBA" id="ARBA00004406"/>
    </source>
</evidence>
<evidence type="ECO:0000256" key="8">
    <source>
        <dbReference type="ARBA" id="ARBA00022824"/>
    </source>
</evidence>
<dbReference type="InterPro" id="IPR050196">
    <property type="entry name" value="Cytochrome_P450_Monoox"/>
</dbReference>
<evidence type="ECO:0000256" key="2">
    <source>
        <dbReference type="ARBA" id="ARBA00003690"/>
    </source>
</evidence>
<keyword evidence="10 15" id="KW-0560">Oxidoreductase</keyword>
<organism evidence="17 18">
    <name type="scientific">Drosophila ananassae</name>
    <name type="common">Fruit fly</name>
    <dbReference type="NCBI Taxonomy" id="7217"/>
    <lineage>
        <taxon>Eukaryota</taxon>
        <taxon>Metazoa</taxon>
        <taxon>Ecdysozoa</taxon>
        <taxon>Arthropoda</taxon>
        <taxon>Hexapoda</taxon>
        <taxon>Insecta</taxon>
        <taxon>Pterygota</taxon>
        <taxon>Neoptera</taxon>
        <taxon>Endopterygota</taxon>
        <taxon>Diptera</taxon>
        <taxon>Brachycera</taxon>
        <taxon>Muscomorpha</taxon>
        <taxon>Ephydroidea</taxon>
        <taxon>Drosophilidae</taxon>
        <taxon>Drosophila</taxon>
        <taxon>Sophophora</taxon>
    </lineage>
</organism>
<dbReference type="PRINTS" id="PR00385">
    <property type="entry name" value="P450"/>
</dbReference>
<dbReference type="InterPro" id="IPR017972">
    <property type="entry name" value="Cyt_P450_CS"/>
</dbReference>
<dbReference type="InterPro" id="IPR001128">
    <property type="entry name" value="Cyt_P450"/>
</dbReference>
<evidence type="ECO:0000256" key="7">
    <source>
        <dbReference type="ARBA" id="ARBA00022723"/>
    </source>
</evidence>
<dbReference type="CTD" id="38840"/>
<keyword evidence="11 14" id="KW-0408">Iron</keyword>
<keyword evidence="16" id="KW-0732">Signal</keyword>
<dbReference type="Proteomes" id="UP000007801">
    <property type="component" value="Unassembled WGS sequence"/>
</dbReference>
<dbReference type="GO" id="GO:0004497">
    <property type="term" value="F:monooxygenase activity"/>
    <property type="evidence" value="ECO:0007669"/>
    <property type="project" value="UniProtKB-KW"/>
</dbReference>
<accession>B3M5Z6</accession>
<dbReference type="eggNOG" id="KOG0157">
    <property type="taxonomic scope" value="Eukaryota"/>
</dbReference>
<dbReference type="GO" id="GO:0020037">
    <property type="term" value="F:heme binding"/>
    <property type="evidence" value="ECO:0007669"/>
    <property type="project" value="InterPro"/>
</dbReference>
<comment type="similarity">
    <text evidence="5 15">Belongs to the cytochrome P450 family.</text>
</comment>
<evidence type="ECO:0000256" key="11">
    <source>
        <dbReference type="ARBA" id="ARBA00023004"/>
    </source>
</evidence>
<dbReference type="InterPro" id="IPR002403">
    <property type="entry name" value="Cyt_P450_E_grp-IV"/>
</dbReference>
<gene>
    <name evidence="17" type="primary">Dana\GF10649</name>
    <name evidence="17" type="synonym">dana_GLEANR_10602</name>
    <name evidence="17" type="ORF">GF10649</name>
</gene>
<evidence type="ECO:0000256" key="1">
    <source>
        <dbReference type="ARBA" id="ARBA00001971"/>
    </source>
</evidence>
<dbReference type="SUPFAM" id="SSF48264">
    <property type="entry name" value="Cytochrome P450"/>
    <property type="match status" value="1"/>
</dbReference>
<proteinExistence type="inferred from homology"/>
<feature type="binding site" description="axial binding residue" evidence="14">
    <location>
        <position position="432"/>
    </location>
    <ligand>
        <name>heme</name>
        <dbReference type="ChEBI" id="CHEBI:30413"/>
    </ligand>
    <ligandPart>
        <name>Fe</name>
        <dbReference type="ChEBI" id="CHEBI:18248"/>
    </ligandPart>
</feature>
<keyword evidence="9" id="KW-0492">Microsome</keyword>
<evidence type="ECO:0000256" key="3">
    <source>
        <dbReference type="ARBA" id="ARBA00004174"/>
    </source>
</evidence>
<evidence type="ECO:0000256" key="10">
    <source>
        <dbReference type="ARBA" id="ARBA00023002"/>
    </source>
</evidence>
<evidence type="ECO:0000256" key="16">
    <source>
        <dbReference type="SAM" id="SignalP"/>
    </source>
</evidence>
<dbReference type="InterPro" id="IPR036396">
    <property type="entry name" value="Cyt_P450_sf"/>
</dbReference>
<comment type="subcellular location">
    <subcellularLocation>
        <location evidence="4">Endoplasmic reticulum membrane</location>
        <topology evidence="4">Peripheral membrane protein</topology>
    </subcellularLocation>
    <subcellularLocation>
        <location evidence="3">Microsome membrane</location>
        <topology evidence="3">Peripheral membrane protein</topology>
    </subcellularLocation>
</comment>
<keyword evidence="7 14" id="KW-0479">Metal-binding</keyword>
<evidence type="ECO:0000256" key="12">
    <source>
        <dbReference type="ARBA" id="ARBA00023033"/>
    </source>
</evidence>
<dbReference type="PRINTS" id="PR00465">
    <property type="entry name" value="EP450IV"/>
</dbReference>
<dbReference type="KEGG" id="dan:6493517"/>
<keyword evidence="12 15" id="KW-0503">Monooxygenase</keyword>
<comment type="function">
    <text evidence="2">May be involved in the metabolism of insect hormones and in the breakdown of synthetic insecticides.</text>
</comment>
<comment type="cofactor">
    <cofactor evidence="1 14">
        <name>heme</name>
        <dbReference type="ChEBI" id="CHEBI:30413"/>
    </cofactor>
</comment>
<dbReference type="PROSITE" id="PS00086">
    <property type="entry name" value="CYTOCHROME_P450"/>
    <property type="match status" value="1"/>
</dbReference>